<dbReference type="RefSeq" id="WP_250827586.1">
    <property type="nucleotide sequence ID" value="NZ_JAMOIL010000014.1"/>
</dbReference>
<reference evidence="3" key="1">
    <citation type="submission" date="2022-05" db="EMBL/GenBank/DDBJ databases">
        <authorList>
            <person name="Tuo L."/>
        </authorList>
    </citation>
    <scope>NUCLEOTIDE SEQUENCE</scope>
    <source>
        <strain evidence="3">BSK12Z-4</strain>
    </source>
</reference>
<dbReference type="Proteomes" id="UP001139485">
    <property type="component" value="Unassembled WGS sequence"/>
</dbReference>
<evidence type="ECO:0000313" key="3">
    <source>
        <dbReference type="EMBL" id="MCM0621100.1"/>
    </source>
</evidence>
<keyword evidence="1" id="KW-0812">Transmembrane</keyword>
<name>A0A9X2IGT4_9ACTN</name>
<proteinExistence type="predicted"/>
<keyword evidence="1" id="KW-1133">Transmembrane helix</keyword>
<keyword evidence="1" id="KW-0472">Membrane</keyword>
<keyword evidence="2" id="KW-0732">Signal</keyword>
<keyword evidence="4" id="KW-1185">Reference proteome</keyword>
<dbReference type="AlphaFoldDB" id="A0A9X2IGT4"/>
<evidence type="ECO:0000256" key="1">
    <source>
        <dbReference type="SAM" id="Phobius"/>
    </source>
</evidence>
<sequence length="210" mass="21633">MLSHLPTALARPLGALAVLLALAASLVVLPATAASAAPKDTCADLPLGTQVRQATAVFSGTVTSLEVQPLPVRRGNKITHEVEVDLVYKGESRVDSTQATVVTEGGTRTGCDLGRLAVGETFLFVVTTDGGTFVATGDGGTTPLTAAVDEKISEIYPNPRPPVAAEPEAATFTTLEVTQPRSLARIAAPGAAMALVGLLGLGLLRRFVRH</sequence>
<feature type="chain" id="PRO_5040813923" evidence="2">
    <location>
        <begin position="37"/>
        <end position="210"/>
    </location>
</feature>
<comment type="caution">
    <text evidence="3">The sequence shown here is derived from an EMBL/GenBank/DDBJ whole genome shotgun (WGS) entry which is preliminary data.</text>
</comment>
<feature type="signal peptide" evidence="2">
    <location>
        <begin position="1"/>
        <end position="36"/>
    </location>
</feature>
<accession>A0A9X2IGT4</accession>
<evidence type="ECO:0000256" key="2">
    <source>
        <dbReference type="SAM" id="SignalP"/>
    </source>
</evidence>
<dbReference type="InterPro" id="IPR008993">
    <property type="entry name" value="TIMP-like_OB-fold"/>
</dbReference>
<feature type="transmembrane region" description="Helical" evidence="1">
    <location>
        <begin position="186"/>
        <end position="204"/>
    </location>
</feature>
<dbReference type="EMBL" id="JAMOIL010000014">
    <property type="protein sequence ID" value="MCM0621100.1"/>
    <property type="molecule type" value="Genomic_DNA"/>
</dbReference>
<organism evidence="3 4">
    <name type="scientific">Nocardioides bruguierae</name>
    <dbReference type="NCBI Taxonomy" id="2945102"/>
    <lineage>
        <taxon>Bacteria</taxon>
        <taxon>Bacillati</taxon>
        <taxon>Actinomycetota</taxon>
        <taxon>Actinomycetes</taxon>
        <taxon>Propionibacteriales</taxon>
        <taxon>Nocardioidaceae</taxon>
        <taxon>Nocardioides</taxon>
    </lineage>
</organism>
<evidence type="ECO:0000313" key="4">
    <source>
        <dbReference type="Proteomes" id="UP001139485"/>
    </source>
</evidence>
<dbReference type="Gene3D" id="2.40.50.120">
    <property type="match status" value="1"/>
</dbReference>
<gene>
    <name evidence="3" type="ORF">M8330_12440</name>
</gene>
<protein>
    <submittedName>
        <fullName evidence="3">Uncharacterized protein</fullName>
    </submittedName>
</protein>